<dbReference type="SUPFAM" id="SSF50156">
    <property type="entry name" value="PDZ domain-like"/>
    <property type="match status" value="1"/>
</dbReference>
<keyword evidence="1" id="KW-0812">Transmembrane</keyword>
<organism evidence="3 4">
    <name type="scientific">Liquorilactobacillus hordei DSM 19519</name>
    <dbReference type="NCBI Taxonomy" id="1423759"/>
    <lineage>
        <taxon>Bacteria</taxon>
        <taxon>Bacillati</taxon>
        <taxon>Bacillota</taxon>
        <taxon>Bacilli</taxon>
        <taxon>Lactobacillales</taxon>
        <taxon>Lactobacillaceae</taxon>
        <taxon>Liquorilactobacillus</taxon>
    </lineage>
</organism>
<feature type="transmembrane region" description="Helical" evidence="1">
    <location>
        <begin position="59"/>
        <end position="75"/>
    </location>
</feature>
<accession>A0A0R1MMU0</accession>
<proteinExistence type="predicted"/>
<feature type="transmembrane region" description="Helical" evidence="1">
    <location>
        <begin position="253"/>
        <end position="286"/>
    </location>
</feature>
<dbReference type="AlphaFoldDB" id="A0A0R1MMU0"/>
<keyword evidence="1" id="KW-1133">Transmembrane helix</keyword>
<feature type="domain" description="PDZ" evidence="2">
    <location>
        <begin position="281"/>
        <end position="361"/>
    </location>
</feature>
<sequence>MIKMEFLLFLVLLIINPVVLCGLLVLFFSYLRRIKNERKYFRTAINNDFFEGRYYIKNALKFGFLNSIITMLLGVELTKQWIFVYMGIMAVGIILSFYVDLNSILLLVFTGGTIGIASLSLFDEKMVIPASLQSFAEIKPGIIFLILTVFYLNKLFMLKSYKQDFFQPKIYNGKRGRRLIRYSLRDQTVLPLIVLVPGNLIHSLIPVWPILSLGGQSFTLFVLPLWISWTLKLWRNSVEMELQKAKADTQQKLVITIIGTILGLWFPITGIFVFIILLLLVGLRFVQRYAKMKRKGKWYAETHDGIRVVAVRPETPAAKMNLEIGDVIIMCNGIHVTTESEFYEALQKNSAYCKLKIRTYEGQLKLAESAIFADSPHEIGVVLFR</sequence>
<dbReference type="STRING" id="1423759.FC92_GL000502"/>
<dbReference type="SMART" id="SM00228">
    <property type="entry name" value="PDZ"/>
    <property type="match status" value="1"/>
</dbReference>
<reference evidence="3 4" key="1">
    <citation type="journal article" date="2015" name="Genome Announc.">
        <title>Expanding the biotechnology potential of lactobacilli through comparative genomics of 213 strains and associated genera.</title>
        <authorList>
            <person name="Sun Z."/>
            <person name="Harris H.M."/>
            <person name="McCann A."/>
            <person name="Guo C."/>
            <person name="Argimon S."/>
            <person name="Zhang W."/>
            <person name="Yang X."/>
            <person name="Jeffery I.B."/>
            <person name="Cooney J.C."/>
            <person name="Kagawa T.F."/>
            <person name="Liu W."/>
            <person name="Song Y."/>
            <person name="Salvetti E."/>
            <person name="Wrobel A."/>
            <person name="Rasinkangas P."/>
            <person name="Parkhill J."/>
            <person name="Rea M.C."/>
            <person name="O'Sullivan O."/>
            <person name="Ritari J."/>
            <person name="Douillard F.P."/>
            <person name="Paul Ross R."/>
            <person name="Yang R."/>
            <person name="Briner A.E."/>
            <person name="Felis G.E."/>
            <person name="de Vos W.M."/>
            <person name="Barrangou R."/>
            <person name="Klaenhammer T.R."/>
            <person name="Caufield P.W."/>
            <person name="Cui Y."/>
            <person name="Zhang H."/>
            <person name="O'Toole P.W."/>
        </authorList>
    </citation>
    <scope>NUCLEOTIDE SEQUENCE [LARGE SCALE GENOMIC DNA]</scope>
    <source>
        <strain evidence="3 4">DSM 19519</strain>
    </source>
</reference>
<protein>
    <recommendedName>
        <fullName evidence="2">PDZ domain-containing protein</fullName>
    </recommendedName>
</protein>
<dbReference type="EMBL" id="AZDX01000017">
    <property type="protein sequence ID" value="KRL06642.1"/>
    <property type="molecule type" value="Genomic_DNA"/>
</dbReference>
<evidence type="ECO:0000256" key="1">
    <source>
        <dbReference type="SAM" id="Phobius"/>
    </source>
</evidence>
<dbReference type="InterPro" id="IPR036034">
    <property type="entry name" value="PDZ_sf"/>
</dbReference>
<feature type="transmembrane region" description="Helical" evidence="1">
    <location>
        <begin position="6"/>
        <end position="31"/>
    </location>
</feature>
<keyword evidence="4" id="KW-1185">Reference proteome</keyword>
<keyword evidence="1" id="KW-0472">Membrane</keyword>
<dbReference type="PROSITE" id="PS50106">
    <property type="entry name" value="PDZ"/>
    <property type="match status" value="1"/>
</dbReference>
<dbReference type="Proteomes" id="UP000051448">
    <property type="component" value="Unassembled WGS sequence"/>
</dbReference>
<feature type="transmembrane region" description="Helical" evidence="1">
    <location>
        <begin position="81"/>
        <end position="99"/>
    </location>
</feature>
<dbReference type="InterPro" id="IPR001478">
    <property type="entry name" value="PDZ"/>
</dbReference>
<feature type="transmembrane region" description="Helical" evidence="1">
    <location>
        <begin position="142"/>
        <end position="161"/>
    </location>
</feature>
<evidence type="ECO:0000313" key="3">
    <source>
        <dbReference type="EMBL" id="KRL06642.1"/>
    </source>
</evidence>
<evidence type="ECO:0000313" key="4">
    <source>
        <dbReference type="Proteomes" id="UP000051448"/>
    </source>
</evidence>
<name>A0A0R1MMU0_9LACO</name>
<dbReference type="PATRIC" id="fig|1423759.3.peg.540"/>
<dbReference type="Pfam" id="PF13180">
    <property type="entry name" value="PDZ_2"/>
    <property type="match status" value="1"/>
</dbReference>
<feature type="transmembrane region" description="Helical" evidence="1">
    <location>
        <begin position="182"/>
        <end position="201"/>
    </location>
</feature>
<dbReference type="Gene3D" id="2.30.42.10">
    <property type="match status" value="1"/>
</dbReference>
<evidence type="ECO:0000259" key="2">
    <source>
        <dbReference type="PROSITE" id="PS50106"/>
    </source>
</evidence>
<gene>
    <name evidence="3" type="ORF">FC92_GL000502</name>
</gene>
<comment type="caution">
    <text evidence="3">The sequence shown here is derived from an EMBL/GenBank/DDBJ whole genome shotgun (WGS) entry which is preliminary data.</text>
</comment>
<feature type="transmembrane region" description="Helical" evidence="1">
    <location>
        <begin position="104"/>
        <end position="122"/>
    </location>
</feature>